<protein>
    <submittedName>
        <fullName evidence="2">Uncharacterized protein</fullName>
    </submittedName>
</protein>
<sequence length="181" mass="20148">MADKTKSRKPRFKPNLAALQRASRRSTTVEVAPAPKKATIEVPKVTSTVDVPAPTVEVPKVTSTVEVPKVRKKRKLRFKPNLAPARRARVEVPEEIKEPAPQACGPFGRAGPVDSLRKAFARLGMPLPTGARPALRLSANEKTTLRQSVRELRLRTRRRRLGLPALSFDEAEDMLVFLREC</sequence>
<proteinExistence type="predicted"/>
<accession>A0A481YUU8</accession>
<organism evidence="2">
    <name type="scientific">Marseillevirus LCMAC103</name>
    <dbReference type="NCBI Taxonomy" id="2506604"/>
    <lineage>
        <taxon>Viruses</taxon>
        <taxon>Varidnaviria</taxon>
        <taxon>Bamfordvirae</taxon>
        <taxon>Nucleocytoviricota</taxon>
        <taxon>Megaviricetes</taxon>
        <taxon>Pimascovirales</taxon>
        <taxon>Pimascovirales incertae sedis</taxon>
        <taxon>Marseilleviridae</taxon>
    </lineage>
</organism>
<feature type="region of interest" description="Disordered" evidence="1">
    <location>
        <begin position="1"/>
        <end position="32"/>
    </location>
</feature>
<name>A0A481YUU8_9VIRU</name>
<dbReference type="EMBL" id="MK500338">
    <property type="protein sequence ID" value="QBK86879.1"/>
    <property type="molecule type" value="Genomic_DNA"/>
</dbReference>
<gene>
    <name evidence="2" type="ORF">LCMAC103_02170</name>
</gene>
<evidence type="ECO:0000256" key="1">
    <source>
        <dbReference type="SAM" id="MobiDB-lite"/>
    </source>
</evidence>
<reference evidence="2" key="1">
    <citation type="journal article" date="2019" name="MBio">
        <title>Virus Genomes from Deep Sea Sediments Expand the Ocean Megavirome and Support Independent Origins of Viral Gigantism.</title>
        <authorList>
            <person name="Backstrom D."/>
            <person name="Yutin N."/>
            <person name="Jorgensen S.L."/>
            <person name="Dharamshi J."/>
            <person name="Homa F."/>
            <person name="Zaremba-Niedwiedzka K."/>
            <person name="Spang A."/>
            <person name="Wolf Y.I."/>
            <person name="Koonin E.V."/>
            <person name="Ettema T.J."/>
        </authorList>
    </citation>
    <scope>NUCLEOTIDE SEQUENCE</scope>
</reference>
<evidence type="ECO:0000313" key="2">
    <source>
        <dbReference type="EMBL" id="QBK86879.1"/>
    </source>
</evidence>
<feature type="compositionally biased region" description="Basic residues" evidence="1">
    <location>
        <begin position="1"/>
        <end position="12"/>
    </location>
</feature>